<dbReference type="AlphaFoldDB" id="A0AAD7L8H7"/>
<keyword evidence="2" id="KW-1185">Reference proteome</keyword>
<evidence type="ECO:0000313" key="2">
    <source>
        <dbReference type="Proteomes" id="UP001163823"/>
    </source>
</evidence>
<proteinExistence type="predicted"/>
<protein>
    <submittedName>
        <fullName evidence="1">Zinc finger CCCH domain-containing protein 7B</fullName>
    </submittedName>
</protein>
<accession>A0AAD7L8H7</accession>
<dbReference type="Proteomes" id="UP001163823">
    <property type="component" value="Chromosome 10"/>
</dbReference>
<dbReference type="EMBL" id="JARAOO010000010">
    <property type="protein sequence ID" value="KAJ7953168.1"/>
    <property type="molecule type" value="Genomic_DNA"/>
</dbReference>
<name>A0AAD7L8H7_QUISA</name>
<comment type="caution">
    <text evidence="1">The sequence shown here is derived from an EMBL/GenBank/DDBJ whole genome shotgun (WGS) entry which is preliminary data.</text>
</comment>
<dbReference type="PANTHER" id="PTHR33384">
    <property type="entry name" value="EXPRESSED PROTEIN"/>
    <property type="match status" value="1"/>
</dbReference>
<evidence type="ECO:0000313" key="1">
    <source>
        <dbReference type="EMBL" id="KAJ7953168.1"/>
    </source>
</evidence>
<organism evidence="1 2">
    <name type="scientific">Quillaja saponaria</name>
    <name type="common">Soap bark tree</name>
    <dbReference type="NCBI Taxonomy" id="32244"/>
    <lineage>
        <taxon>Eukaryota</taxon>
        <taxon>Viridiplantae</taxon>
        <taxon>Streptophyta</taxon>
        <taxon>Embryophyta</taxon>
        <taxon>Tracheophyta</taxon>
        <taxon>Spermatophyta</taxon>
        <taxon>Magnoliopsida</taxon>
        <taxon>eudicotyledons</taxon>
        <taxon>Gunneridae</taxon>
        <taxon>Pentapetalae</taxon>
        <taxon>rosids</taxon>
        <taxon>fabids</taxon>
        <taxon>Fabales</taxon>
        <taxon>Quillajaceae</taxon>
        <taxon>Quillaja</taxon>
    </lineage>
</organism>
<dbReference type="PANTHER" id="PTHR33384:SF17">
    <property type="entry name" value="VQ DOMAIN-CONTAINING PROTEIN"/>
    <property type="match status" value="1"/>
</dbReference>
<gene>
    <name evidence="1" type="ORF">O6P43_024905</name>
</gene>
<dbReference type="KEGG" id="qsa:O6P43_024905"/>
<reference evidence="1" key="1">
    <citation type="journal article" date="2023" name="Science">
        <title>Elucidation of the pathway for biosynthesis of saponin adjuvants from the soapbark tree.</title>
        <authorList>
            <person name="Reed J."/>
            <person name="Orme A."/>
            <person name="El-Demerdash A."/>
            <person name="Owen C."/>
            <person name="Martin L.B.B."/>
            <person name="Misra R.C."/>
            <person name="Kikuchi S."/>
            <person name="Rejzek M."/>
            <person name="Martin A.C."/>
            <person name="Harkess A."/>
            <person name="Leebens-Mack J."/>
            <person name="Louveau T."/>
            <person name="Stephenson M.J."/>
            <person name="Osbourn A."/>
        </authorList>
    </citation>
    <scope>NUCLEOTIDE SEQUENCE</scope>
    <source>
        <strain evidence="1">S10</strain>
    </source>
</reference>
<sequence>MEVFMVSDELLHREIKKNKLGTGGNDQPLCPKPRRLPPSIPEFLKPLRCNKHSQPNSYGRSGGVLNLITEEKNTDGREPVCSGCSPYCYSGSPPGRTENPLVHDVQFLHQMEVVSPLTRAKIFDKFGITSASPI</sequence>